<dbReference type="HOGENOM" id="CLU_2532157_0_0_1"/>
<dbReference type="EMBL" id="FR824271">
    <property type="protein sequence ID" value="CCA24203.1"/>
    <property type="molecule type" value="Genomic_DNA"/>
</dbReference>
<reference evidence="1" key="1">
    <citation type="journal article" date="2011" name="PLoS Biol.">
        <title>Gene gain and loss during evolution of obligate parasitism in the white rust pathogen of Arabidopsis thaliana.</title>
        <authorList>
            <person name="Kemen E."/>
            <person name="Gardiner A."/>
            <person name="Schultz-Larsen T."/>
            <person name="Kemen A.C."/>
            <person name="Balmuth A.L."/>
            <person name="Robert-Seilaniantz A."/>
            <person name="Bailey K."/>
            <person name="Holub E."/>
            <person name="Studholme D.J."/>
            <person name="Maclean D."/>
            <person name="Jones J.D."/>
        </authorList>
    </citation>
    <scope>NUCLEOTIDE SEQUENCE</scope>
</reference>
<reference evidence="1" key="2">
    <citation type="submission" date="2011-02" db="EMBL/GenBank/DDBJ databases">
        <authorList>
            <person name="MacLean D."/>
        </authorList>
    </citation>
    <scope>NUCLEOTIDE SEQUENCE</scope>
</reference>
<accession>F0WS85</accession>
<proteinExistence type="predicted"/>
<sequence length="84" mass="9269">MRVPYLMRLDSSCVQYLRSDLDVVVLLDTWTPLQRMIDGSSATQITAELSRLRPTVQNPVDVTTSTSIPSRTECLAGSNIIIAS</sequence>
<name>F0WS85_9STRA</name>
<protein>
    <submittedName>
        <fullName evidence="1">AlNc14C226G9223 protein</fullName>
    </submittedName>
</protein>
<evidence type="ECO:0000313" key="1">
    <source>
        <dbReference type="EMBL" id="CCA24203.1"/>
    </source>
</evidence>
<dbReference type="AlphaFoldDB" id="F0WS85"/>
<gene>
    <name evidence="1" type="primary">AlNc14C226G9223</name>
    <name evidence="1" type="ORF">ALNC14_103470</name>
</gene>
<organism evidence="1">
    <name type="scientific">Albugo laibachii Nc14</name>
    <dbReference type="NCBI Taxonomy" id="890382"/>
    <lineage>
        <taxon>Eukaryota</taxon>
        <taxon>Sar</taxon>
        <taxon>Stramenopiles</taxon>
        <taxon>Oomycota</taxon>
        <taxon>Peronosporomycetes</taxon>
        <taxon>Albuginales</taxon>
        <taxon>Albuginaceae</taxon>
        <taxon>Albugo</taxon>
    </lineage>
</organism>